<dbReference type="Pfam" id="PF00059">
    <property type="entry name" value="Lectin_C"/>
    <property type="match status" value="2"/>
</dbReference>
<dbReference type="AlphaFoldDB" id="A0A2G5UZ95"/>
<dbReference type="EMBL" id="PDUG01000002">
    <property type="protein sequence ID" value="PIC44853.1"/>
    <property type="molecule type" value="Genomic_DNA"/>
</dbReference>
<keyword evidence="2" id="KW-0732">Signal</keyword>
<comment type="caution">
    <text evidence="4">The sequence shown here is derived from an EMBL/GenBank/DDBJ whole genome shotgun (WGS) entry which is preliminary data.</text>
</comment>
<dbReference type="PANTHER" id="PTHR22991:SF44">
    <property type="entry name" value="C-TYPE LECTIN-RELATED"/>
    <property type="match status" value="1"/>
</dbReference>
<keyword evidence="5" id="KW-1185">Reference proteome</keyword>
<proteinExistence type="predicted"/>
<evidence type="ECO:0000256" key="1">
    <source>
        <dbReference type="ARBA" id="ARBA00023157"/>
    </source>
</evidence>
<evidence type="ECO:0000313" key="4">
    <source>
        <dbReference type="EMBL" id="PIC44853.1"/>
    </source>
</evidence>
<dbReference type="CDD" id="cd00037">
    <property type="entry name" value="CLECT"/>
    <property type="match status" value="2"/>
</dbReference>
<gene>
    <name evidence="4" type="primary">Cnig_chr_II.g5075</name>
    <name evidence="4" type="ORF">B9Z55_005075</name>
</gene>
<feature type="chain" id="PRO_5013599741" description="C-type lectin domain-containing protein" evidence="2">
    <location>
        <begin position="18"/>
        <end position="272"/>
    </location>
</feature>
<evidence type="ECO:0000259" key="3">
    <source>
        <dbReference type="PROSITE" id="PS50041"/>
    </source>
</evidence>
<dbReference type="PROSITE" id="PS50041">
    <property type="entry name" value="C_TYPE_LECTIN_2"/>
    <property type="match status" value="2"/>
</dbReference>
<protein>
    <recommendedName>
        <fullName evidence="3">C-type lectin domain-containing protein</fullName>
    </recommendedName>
</protein>
<sequence length="272" mass="31110">MNRKLLILLSLIFISHCEQICSNGFKKVDNKCWGLVRQHKSRGDAERMCKFTDGAIMANTKTSTDNNALMNFLSSTGISKVWFGLQCFGNELKNCNWDDNEHLQYTHFENGPKNGFFYFDSDNGKWYNQQDNVQMPSVCELRPTTRDCGSECGVNFNNHCYLLHDSPKNFNDAENFCKQRNSHLVSLLDGLEGRFVGQLYRNEGKYWIGGHMNHTAFSWVDGSNANLSSQRIYQDGSCMMVAVDNDGNDLSWYGKSCDDKSIFICKRKVKPC</sequence>
<dbReference type="SMART" id="SM00034">
    <property type="entry name" value="CLECT"/>
    <property type="match status" value="2"/>
</dbReference>
<dbReference type="STRING" id="1611254.A0A2G5UZ95"/>
<feature type="domain" description="C-type lectin" evidence="3">
    <location>
        <begin position="28"/>
        <end position="140"/>
    </location>
</feature>
<dbReference type="PANTHER" id="PTHR22991">
    <property type="entry name" value="PROTEIN CBG13490"/>
    <property type="match status" value="1"/>
</dbReference>
<feature type="signal peptide" evidence="2">
    <location>
        <begin position="1"/>
        <end position="17"/>
    </location>
</feature>
<name>A0A2G5UZ95_9PELO</name>
<accession>A0A2G5UZ95</accession>
<dbReference type="InterPro" id="IPR016187">
    <property type="entry name" value="CTDL_fold"/>
</dbReference>
<feature type="domain" description="C-type lectin" evidence="3">
    <location>
        <begin position="156"/>
        <end position="266"/>
    </location>
</feature>
<dbReference type="InterPro" id="IPR016186">
    <property type="entry name" value="C-type_lectin-like/link_sf"/>
</dbReference>
<reference evidence="5" key="1">
    <citation type="submission" date="2017-10" db="EMBL/GenBank/DDBJ databases">
        <title>Rapid genome shrinkage in a self-fertile nematode reveals novel sperm competition proteins.</title>
        <authorList>
            <person name="Yin D."/>
            <person name="Schwarz E.M."/>
            <person name="Thomas C.G."/>
            <person name="Felde R.L."/>
            <person name="Korf I.F."/>
            <person name="Cutter A.D."/>
            <person name="Schartner C.M."/>
            <person name="Ralston E.J."/>
            <person name="Meyer B.J."/>
            <person name="Haag E.S."/>
        </authorList>
    </citation>
    <scope>NUCLEOTIDE SEQUENCE [LARGE SCALE GENOMIC DNA]</scope>
    <source>
        <strain evidence="5">JU1422</strain>
    </source>
</reference>
<dbReference type="InterPro" id="IPR001304">
    <property type="entry name" value="C-type_lectin-like"/>
</dbReference>
<keyword evidence="1" id="KW-1015">Disulfide bond</keyword>
<dbReference type="Gene3D" id="3.10.100.10">
    <property type="entry name" value="Mannose-Binding Protein A, subunit A"/>
    <property type="match status" value="2"/>
</dbReference>
<evidence type="ECO:0000256" key="2">
    <source>
        <dbReference type="SAM" id="SignalP"/>
    </source>
</evidence>
<dbReference type="InterPro" id="IPR050976">
    <property type="entry name" value="Snaclec"/>
</dbReference>
<evidence type="ECO:0000313" key="5">
    <source>
        <dbReference type="Proteomes" id="UP000230233"/>
    </source>
</evidence>
<dbReference type="Proteomes" id="UP000230233">
    <property type="component" value="Chromosome II"/>
</dbReference>
<organism evidence="4 5">
    <name type="scientific">Caenorhabditis nigoni</name>
    <dbReference type="NCBI Taxonomy" id="1611254"/>
    <lineage>
        <taxon>Eukaryota</taxon>
        <taxon>Metazoa</taxon>
        <taxon>Ecdysozoa</taxon>
        <taxon>Nematoda</taxon>
        <taxon>Chromadorea</taxon>
        <taxon>Rhabditida</taxon>
        <taxon>Rhabditina</taxon>
        <taxon>Rhabditomorpha</taxon>
        <taxon>Rhabditoidea</taxon>
        <taxon>Rhabditidae</taxon>
        <taxon>Peloderinae</taxon>
        <taxon>Caenorhabditis</taxon>
    </lineage>
</organism>
<dbReference type="SUPFAM" id="SSF56436">
    <property type="entry name" value="C-type lectin-like"/>
    <property type="match status" value="2"/>
</dbReference>
<dbReference type="OrthoDB" id="5841082at2759"/>